<evidence type="ECO:0000313" key="2">
    <source>
        <dbReference type="EMBL" id="ADW24472.1"/>
    </source>
</evidence>
<dbReference type="EMBL" id="HQ221963">
    <property type="protein sequence ID" value="ADW24390.1"/>
    <property type="molecule type" value="Genomic_DNA"/>
</dbReference>
<dbReference type="OrthoDB" id="21508at10239"/>
<dbReference type="GeneID" id="10192240"/>
<proteinExistence type="predicted"/>
<organism evidence="1 3">
    <name type="scientific">Cricetid gammaherpesvirus 2</name>
    <dbReference type="NCBI Taxonomy" id="1605972"/>
    <lineage>
        <taxon>Viruses</taxon>
        <taxon>Duplodnaviria</taxon>
        <taxon>Heunggongvirae</taxon>
        <taxon>Peploviricota</taxon>
        <taxon>Herviviricetes</taxon>
        <taxon>Herpesvirales</taxon>
        <taxon>Orthoherpesviridae</taxon>
        <taxon>Gammaherpesvirinae</taxon>
        <taxon>Rhadinovirus</taxon>
        <taxon>Rhadinovirus cricetidgamma2</taxon>
    </lineage>
</organism>
<reference evidence="3 4" key="1">
    <citation type="journal article" date="2011" name="J. Virol.">
        <title>Identification and sequencing of a novel rodent gammaherpesvirus that establishes acute and latent infection in laboratory mice.</title>
        <authorList>
            <person name="Loh J."/>
            <person name="Zhao G."/>
            <person name="Nelson C.A."/>
            <person name="Coder P."/>
            <person name="Droit L."/>
            <person name="Handley S.A."/>
            <person name="Johnson L.S."/>
            <person name="Vachharajani P."/>
            <person name="Guzman H."/>
            <person name="Tesh R.B."/>
            <person name="Wang D."/>
            <person name="Fremont D.H."/>
            <person name="Virgin H.W."/>
        </authorList>
    </citation>
    <scope>NUCLEOTIDE SEQUENCE [LARGE SCALE GENOMIC DNA]</scope>
</reference>
<protein>
    <submittedName>
        <fullName evidence="1">Uncharacterized protein</fullName>
    </submittedName>
</protein>
<dbReference type="Pfam" id="PF04793">
    <property type="entry name" value="Herpes_BBRF1"/>
    <property type="match status" value="1"/>
</dbReference>
<accession>E9M5N2</accession>
<evidence type="ECO:0000313" key="3">
    <source>
        <dbReference type="Proteomes" id="UP000134313"/>
    </source>
</evidence>
<gene>
    <name evidence="2" type="ORF">RHVP-L.49</name>
    <name evidence="1" type="ORF">RHVP.49</name>
</gene>
<dbReference type="InterPro" id="IPR006878">
    <property type="entry name" value="Herpes_BBRF1"/>
</dbReference>
<dbReference type="EMBL" id="HQ698924">
    <property type="protein sequence ID" value="ADW24472.1"/>
    <property type="molecule type" value="Genomic_DNA"/>
</dbReference>
<dbReference type="KEGG" id="vg:10192240"/>
<dbReference type="RefSeq" id="YP_004207885.1">
    <property type="nucleotide sequence ID" value="NC_015049.1"/>
</dbReference>
<evidence type="ECO:0000313" key="4">
    <source>
        <dbReference type="Proteomes" id="UP000164320"/>
    </source>
</evidence>
<keyword evidence="3" id="KW-1185">Reference proteome</keyword>
<name>E9M5N2_9GAMA</name>
<sequence>MEKSFYLPDMDKCLHEMDQLALSAASPDLALVGRVQYAVSVCRTLRLNMDLEPRILPYIKQVILRQLWFLEALYPKGRPRRAIQAGKHSLQHENMDELSLIRDMSMCAVCLAGYERPEVLQCPFIETPPHIWCTNFLIDVSEHTAKKVQSFLDTKDFKTMYSIEACFRFIQNLNLPHSDEAKRKSAVNVLLFWVAVYRAFYSCIHSQYLLDCIISMDGILKLQLSQLINHLVNKHHPIPKACLLHLAHIHKHYDMLSSYFLTCDISSYCKTLQKFLESLP</sequence>
<evidence type="ECO:0000313" key="1">
    <source>
        <dbReference type="EMBL" id="ADW24390.1"/>
    </source>
</evidence>
<dbReference type="Proteomes" id="UP000134313">
    <property type="component" value="Segment"/>
</dbReference>
<dbReference type="Proteomes" id="UP000164320">
    <property type="component" value="Genome"/>
</dbReference>